<gene>
    <name evidence="2" type="ORF">PAHAL_2G358300</name>
</gene>
<protein>
    <submittedName>
        <fullName evidence="2">Uncharacterized protein</fullName>
    </submittedName>
</protein>
<organism evidence="2">
    <name type="scientific">Panicum hallii</name>
    <dbReference type="NCBI Taxonomy" id="206008"/>
    <lineage>
        <taxon>Eukaryota</taxon>
        <taxon>Viridiplantae</taxon>
        <taxon>Streptophyta</taxon>
        <taxon>Embryophyta</taxon>
        <taxon>Tracheophyta</taxon>
        <taxon>Spermatophyta</taxon>
        <taxon>Magnoliopsida</taxon>
        <taxon>Liliopsida</taxon>
        <taxon>Poales</taxon>
        <taxon>Poaceae</taxon>
        <taxon>PACMAD clade</taxon>
        <taxon>Panicoideae</taxon>
        <taxon>Panicodae</taxon>
        <taxon>Paniceae</taxon>
        <taxon>Panicinae</taxon>
        <taxon>Panicum</taxon>
        <taxon>Panicum sect. Panicum</taxon>
    </lineage>
</organism>
<evidence type="ECO:0000256" key="1">
    <source>
        <dbReference type="SAM" id="MobiDB-lite"/>
    </source>
</evidence>
<dbReference type="EMBL" id="CM008047">
    <property type="protein sequence ID" value="PVH64792.1"/>
    <property type="molecule type" value="Genomic_DNA"/>
</dbReference>
<sequence length="178" mass="18388">MPGRNVSAGWSKLCHKVVPSGDRMTRLPVLRSTAAALPAAGAGAAPATLVVHWTRPPASDRTRSEALVSDSAGDGEVLLFVTGVSLLATHTTVSRGMSLYHMPRYSLAGVELVGEKKPKAKLPPSDTMVAPGESGLPGTSRSTAAHGGGGSSRRWRTIVYLTIAGQAIKLAPILATLS</sequence>
<reference evidence="2" key="1">
    <citation type="submission" date="2018-04" db="EMBL/GenBank/DDBJ databases">
        <title>WGS assembly of Panicum hallii.</title>
        <authorList>
            <person name="Lovell J."/>
            <person name="Jenkins J."/>
            <person name="Lowry D."/>
            <person name="Mamidi S."/>
            <person name="Sreedasyam A."/>
            <person name="Weng X."/>
            <person name="Barry K."/>
            <person name="Bonette J."/>
            <person name="Campitelli B."/>
            <person name="Daum C."/>
            <person name="Gordon S."/>
            <person name="Gould B."/>
            <person name="Lipzen A."/>
            <person name="Macqueen A."/>
            <person name="Palacio-Mejia J."/>
            <person name="Plott C."/>
            <person name="Shakirov E."/>
            <person name="Shu S."/>
            <person name="Yoshinaga Y."/>
            <person name="Zane M."/>
            <person name="Rokhsar D."/>
            <person name="Grimwood J."/>
            <person name="Schmutz J."/>
            <person name="Juenger T."/>
        </authorList>
    </citation>
    <scope>NUCLEOTIDE SEQUENCE [LARGE SCALE GENOMIC DNA]</scope>
    <source>
        <strain evidence="2">FIL2</strain>
    </source>
</reference>
<dbReference type="Gramene" id="PVH64792">
    <property type="protein sequence ID" value="PVH64792"/>
    <property type="gene ID" value="PAHAL_2G358300"/>
</dbReference>
<evidence type="ECO:0000313" key="2">
    <source>
        <dbReference type="EMBL" id="PVH64792.1"/>
    </source>
</evidence>
<dbReference type="Proteomes" id="UP000243499">
    <property type="component" value="Chromosome 2"/>
</dbReference>
<proteinExistence type="predicted"/>
<feature type="region of interest" description="Disordered" evidence="1">
    <location>
        <begin position="117"/>
        <end position="152"/>
    </location>
</feature>
<accession>A0A2T8KRP4</accession>
<name>A0A2T8KRP4_9POAL</name>
<dbReference type="AlphaFoldDB" id="A0A2T8KRP4"/>